<comment type="caution">
    <text evidence="2">The sequence shown here is derived from an EMBL/GenBank/DDBJ whole genome shotgun (WGS) entry which is preliminary data.</text>
</comment>
<dbReference type="EMBL" id="JAPFFI010000014">
    <property type="protein sequence ID" value="KAJ6366624.1"/>
    <property type="molecule type" value="Genomic_DNA"/>
</dbReference>
<gene>
    <name evidence="2" type="ORF">OIU77_003080</name>
</gene>
<evidence type="ECO:0000313" key="2">
    <source>
        <dbReference type="EMBL" id="KAJ6366624.1"/>
    </source>
</evidence>
<keyword evidence="1" id="KW-0812">Transmembrane</keyword>
<reference evidence="2" key="2">
    <citation type="journal article" date="2023" name="Int. J. Mol. Sci.">
        <title>De Novo Assembly and Annotation of 11 Diverse Shrub Willow (Salix) Genomes Reveals Novel Gene Organization in Sex-Linked Regions.</title>
        <authorList>
            <person name="Hyden B."/>
            <person name="Feng K."/>
            <person name="Yates T.B."/>
            <person name="Jawdy S."/>
            <person name="Cereghino C."/>
            <person name="Smart L.B."/>
            <person name="Muchero W."/>
        </authorList>
    </citation>
    <scope>NUCLEOTIDE SEQUENCE</scope>
    <source>
        <tissue evidence="2">Shoot tip</tissue>
    </source>
</reference>
<keyword evidence="1" id="KW-0472">Membrane</keyword>
<sequence length="63" mass="7711">MKMMKVIYVSDDQLHMIRKSLLIATFFLIHIFLLFLDVFWWGFVLFEFITPITNKRNDEIRKS</sequence>
<organism evidence="2 3">
    <name type="scientific">Salix suchowensis</name>
    <dbReference type="NCBI Taxonomy" id="1278906"/>
    <lineage>
        <taxon>Eukaryota</taxon>
        <taxon>Viridiplantae</taxon>
        <taxon>Streptophyta</taxon>
        <taxon>Embryophyta</taxon>
        <taxon>Tracheophyta</taxon>
        <taxon>Spermatophyta</taxon>
        <taxon>Magnoliopsida</taxon>
        <taxon>eudicotyledons</taxon>
        <taxon>Gunneridae</taxon>
        <taxon>Pentapetalae</taxon>
        <taxon>rosids</taxon>
        <taxon>fabids</taxon>
        <taxon>Malpighiales</taxon>
        <taxon>Salicaceae</taxon>
        <taxon>Saliceae</taxon>
        <taxon>Salix</taxon>
    </lineage>
</organism>
<evidence type="ECO:0000313" key="3">
    <source>
        <dbReference type="Proteomes" id="UP001141253"/>
    </source>
</evidence>
<name>A0ABQ9AZL5_9ROSI</name>
<feature type="transmembrane region" description="Helical" evidence="1">
    <location>
        <begin position="21"/>
        <end position="43"/>
    </location>
</feature>
<reference evidence="2" key="1">
    <citation type="submission" date="2022-10" db="EMBL/GenBank/DDBJ databases">
        <authorList>
            <person name="Hyden B.L."/>
            <person name="Feng K."/>
            <person name="Yates T."/>
            <person name="Jawdy S."/>
            <person name="Smart L.B."/>
            <person name="Muchero W."/>
        </authorList>
    </citation>
    <scope>NUCLEOTIDE SEQUENCE</scope>
    <source>
        <tissue evidence="2">Shoot tip</tissue>
    </source>
</reference>
<keyword evidence="3" id="KW-1185">Reference proteome</keyword>
<accession>A0ABQ9AZL5</accession>
<dbReference type="Proteomes" id="UP001141253">
    <property type="component" value="Chromosome 7"/>
</dbReference>
<keyword evidence="1" id="KW-1133">Transmembrane helix</keyword>
<evidence type="ECO:0000256" key="1">
    <source>
        <dbReference type="SAM" id="Phobius"/>
    </source>
</evidence>
<proteinExistence type="predicted"/>
<protein>
    <submittedName>
        <fullName evidence="2">Uncharacterized protein</fullName>
    </submittedName>
</protein>